<accession>A0A9J5X323</accession>
<evidence type="ECO:0000313" key="1">
    <source>
        <dbReference type="EMBL" id="KAG5581821.1"/>
    </source>
</evidence>
<keyword evidence="2" id="KW-1185">Reference proteome</keyword>
<protein>
    <recommendedName>
        <fullName evidence="3">Reverse transcriptase</fullName>
    </recommendedName>
</protein>
<name>A0A9J5X323_SOLCO</name>
<evidence type="ECO:0000313" key="2">
    <source>
        <dbReference type="Proteomes" id="UP000824120"/>
    </source>
</evidence>
<evidence type="ECO:0008006" key="3">
    <source>
        <dbReference type="Google" id="ProtNLM"/>
    </source>
</evidence>
<dbReference type="Proteomes" id="UP000824120">
    <property type="component" value="Chromosome 10"/>
</dbReference>
<proteinExistence type="predicted"/>
<organism evidence="1 2">
    <name type="scientific">Solanum commersonii</name>
    <name type="common">Commerson's wild potato</name>
    <name type="synonym">Commerson's nightshade</name>
    <dbReference type="NCBI Taxonomy" id="4109"/>
    <lineage>
        <taxon>Eukaryota</taxon>
        <taxon>Viridiplantae</taxon>
        <taxon>Streptophyta</taxon>
        <taxon>Embryophyta</taxon>
        <taxon>Tracheophyta</taxon>
        <taxon>Spermatophyta</taxon>
        <taxon>Magnoliopsida</taxon>
        <taxon>eudicotyledons</taxon>
        <taxon>Gunneridae</taxon>
        <taxon>Pentapetalae</taxon>
        <taxon>asterids</taxon>
        <taxon>lamiids</taxon>
        <taxon>Solanales</taxon>
        <taxon>Solanaceae</taxon>
        <taxon>Solanoideae</taxon>
        <taxon>Solaneae</taxon>
        <taxon>Solanum</taxon>
    </lineage>
</organism>
<dbReference type="PANTHER" id="PTHR46238:SF8">
    <property type="entry name" value="ENDONUCLEASE_EXONUCLEASE_PHOSPHATASE DOMAIN-CONTAINING PROTEIN"/>
    <property type="match status" value="1"/>
</dbReference>
<comment type="caution">
    <text evidence="1">The sequence shown here is derived from an EMBL/GenBank/DDBJ whole genome shotgun (WGS) entry which is preliminary data.</text>
</comment>
<reference evidence="1 2" key="1">
    <citation type="submission" date="2020-09" db="EMBL/GenBank/DDBJ databases">
        <title>De no assembly of potato wild relative species, Solanum commersonii.</title>
        <authorList>
            <person name="Cho K."/>
        </authorList>
    </citation>
    <scope>NUCLEOTIDE SEQUENCE [LARGE SCALE GENOMIC DNA]</scope>
    <source>
        <strain evidence="1">LZ3.2</strain>
        <tissue evidence="1">Leaf</tissue>
    </source>
</reference>
<sequence length="176" mass="20773">MRCHGVCSIAIVLIDKTSDGVNAKLEVMRQTLESKGFKLTKAKPKYLKCKSVRVHEAGMEMKWRLAYGDFYDKNVPLKLKGKFQKVAVRLALLYGKMQVKEMRILVWMYGNTRSDRIRNEDICDKVQMASIVDNVREARLRSFRHVKRKCSNTLVIRYERPDTRKGRGRLRKYWRE</sequence>
<dbReference type="OrthoDB" id="1283502at2759"/>
<dbReference type="AlphaFoldDB" id="A0A9J5X323"/>
<gene>
    <name evidence="1" type="ORF">H5410_052448</name>
</gene>
<dbReference type="PANTHER" id="PTHR46238">
    <property type="entry name" value="REVERSE TRANSCRIPTASE DOMAIN-CONTAINING PROTEIN"/>
    <property type="match status" value="1"/>
</dbReference>
<feature type="non-terminal residue" evidence="1">
    <location>
        <position position="176"/>
    </location>
</feature>
<dbReference type="EMBL" id="JACXVP010000010">
    <property type="protein sequence ID" value="KAG5581821.1"/>
    <property type="molecule type" value="Genomic_DNA"/>
</dbReference>